<evidence type="ECO:0000256" key="6">
    <source>
        <dbReference type="ARBA" id="ARBA00022989"/>
    </source>
</evidence>
<dbReference type="STRING" id="56216.A0A1A6GGL5"/>
<evidence type="ECO:0000256" key="5">
    <source>
        <dbReference type="ARBA" id="ARBA00022703"/>
    </source>
</evidence>
<dbReference type="GO" id="GO:0005635">
    <property type="term" value="C:nuclear envelope"/>
    <property type="evidence" value="ECO:0007669"/>
    <property type="project" value="TreeGrafter"/>
</dbReference>
<evidence type="ECO:0000256" key="9">
    <source>
        <dbReference type="SAM" id="MobiDB-lite"/>
    </source>
</evidence>
<keyword evidence="6" id="KW-1133">Transmembrane helix</keyword>
<feature type="compositionally biased region" description="Basic and acidic residues" evidence="9">
    <location>
        <begin position="67"/>
        <end position="88"/>
    </location>
</feature>
<evidence type="ECO:0000313" key="10">
    <source>
        <dbReference type="EMBL" id="OBS64427.1"/>
    </source>
</evidence>
<dbReference type="GO" id="GO:0005741">
    <property type="term" value="C:mitochondrial outer membrane"/>
    <property type="evidence" value="ECO:0007669"/>
    <property type="project" value="TreeGrafter"/>
</dbReference>
<dbReference type="GO" id="GO:0097345">
    <property type="term" value="P:mitochondrial outer membrane permeabilization"/>
    <property type="evidence" value="ECO:0007669"/>
    <property type="project" value="TreeGrafter"/>
</dbReference>
<dbReference type="Pfam" id="PF06553">
    <property type="entry name" value="BNIP3"/>
    <property type="match status" value="1"/>
</dbReference>
<comment type="caution">
    <text evidence="10">The sequence shown here is derived from an EMBL/GenBank/DDBJ whole genome shotgun (WGS) entry which is preliminary data.</text>
</comment>
<evidence type="ECO:0000256" key="8">
    <source>
        <dbReference type="ARBA" id="ARBA00023136"/>
    </source>
</evidence>
<gene>
    <name evidence="10" type="ORF">A6R68_07030</name>
</gene>
<evidence type="ECO:0000256" key="4">
    <source>
        <dbReference type="ARBA" id="ARBA00022692"/>
    </source>
</evidence>
<keyword evidence="7" id="KW-0496">Mitochondrion</keyword>
<dbReference type="InterPro" id="IPR010548">
    <property type="entry name" value="BNIP3"/>
</dbReference>
<dbReference type="AlphaFoldDB" id="A0A1A6GGL5"/>
<dbReference type="PANTHER" id="PTHR15186">
    <property type="entry name" value="RE48077P"/>
    <property type="match status" value="1"/>
</dbReference>
<dbReference type="Proteomes" id="UP000092124">
    <property type="component" value="Unassembled WGS sequence"/>
</dbReference>
<proteinExistence type="inferred from homology"/>
<feature type="non-terminal residue" evidence="10">
    <location>
        <position position="88"/>
    </location>
</feature>
<sequence>MGTKLMKVPFQEQQWNIEKILQDAQKESGQSSSRGSSHCDKPSPQEDGQIMFDVEMQTSRGQSAQSEEVREGEKEVEALEKNADWVSD</sequence>
<feature type="region of interest" description="Disordered" evidence="9">
    <location>
        <begin position="23"/>
        <end position="88"/>
    </location>
</feature>
<protein>
    <submittedName>
        <fullName evidence="10">Uncharacterized protein</fullName>
    </submittedName>
</protein>
<evidence type="ECO:0000313" key="11">
    <source>
        <dbReference type="Proteomes" id="UP000092124"/>
    </source>
</evidence>
<keyword evidence="11" id="KW-1185">Reference proteome</keyword>
<reference evidence="10 11" key="1">
    <citation type="submission" date="2016-06" db="EMBL/GenBank/DDBJ databases">
        <title>The Draft Genome Sequence and Annotation of the Desert Woodrat Neotoma lepida.</title>
        <authorList>
            <person name="Campbell M."/>
            <person name="Oakeson K.F."/>
            <person name="Yandell M."/>
            <person name="Halpert J.R."/>
            <person name="Dearing D."/>
        </authorList>
    </citation>
    <scope>NUCLEOTIDE SEQUENCE [LARGE SCALE GENOMIC DNA]</scope>
    <source>
        <strain evidence="10">417</strain>
        <tissue evidence="10">Liver</tissue>
    </source>
</reference>
<keyword evidence="4" id="KW-0812">Transmembrane</keyword>
<comment type="similarity">
    <text evidence="3">Belongs to the NIP3 family.</text>
</comment>
<evidence type="ECO:0000256" key="7">
    <source>
        <dbReference type="ARBA" id="ARBA00023128"/>
    </source>
</evidence>
<keyword evidence="5" id="KW-0053">Apoptosis</keyword>
<keyword evidence="8" id="KW-0472">Membrane</keyword>
<evidence type="ECO:0000256" key="1">
    <source>
        <dbReference type="ARBA" id="ARBA00004167"/>
    </source>
</evidence>
<feature type="compositionally biased region" description="Polar residues" evidence="9">
    <location>
        <begin position="56"/>
        <end position="66"/>
    </location>
</feature>
<dbReference type="GO" id="GO:0042802">
    <property type="term" value="F:identical protein binding"/>
    <property type="evidence" value="ECO:0007669"/>
    <property type="project" value="UniProtKB-ARBA"/>
</dbReference>
<dbReference type="GO" id="GO:0051607">
    <property type="term" value="P:defense response to virus"/>
    <property type="evidence" value="ECO:0007669"/>
    <property type="project" value="TreeGrafter"/>
</dbReference>
<dbReference type="GO" id="GO:0005783">
    <property type="term" value="C:endoplasmic reticulum"/>
    <property type="evidence" value="ECO:0007669"/>
    <property type="project" value="TreeGrafter"/>
</dbReference>
<dbReference type="EMBL" id="LZPO01097198">
    <property type="protein sequence ID" value="OBS64427.1"/>
    <property type="molecule type" value="Genomic_DNA"/>
</dbReference>
<organism evidence="10 11">
    <name type="scientific">Neotoma lepida</name>
    <name type="common">Desert woodrat</name>
    <dbReference type="NCBI Taxonomy" id="56216"/>
    <lineage>
        <taxon>Eukaryota</taxon>
        <taxon>Metazoa</taxon>
        <taxon>Chordata</taxon>
        <taxon>Craniata</taxon>
        <taxon>Vertebrata</taxon>
        <taxon>Euteleostomi</taxon>
        <taxon>Mammalia</taxon>
        <taxon>Eutheria</taxon>
        <taxon>Euarchontoglires</taxon>
        <taxon>Glires</taxon>
        <taxon>Rodentia</taxon>
        <taxon>Myomorpha</taxon>
        <taxon>Muroidea</taxon>
        <taxon>Cricetidae</taxon>
        <taxon>Neotominae</taxon>
        <taxon>Neotoma</taxon>
    </lineage>
</organism>
<evidence type="ECO:0000256" key="3">
    <source>
        <dbReference type="ARBA" id="ARBA00007710"/>
    </source>
</evidence>
<evidence type="ECO:0000256" key="2">
    <source>
        <dbReference type="ARBA" id="ARBA00004325"/>
    </source>
</evidence>
<name>A0A1A6GGL5_NEOLE</name>
<accession>A0A1A6GGL5</accession>
<dbReference type="GO" id="GO:0043065">
    <property type="term" value="P:positive regulation of apoptotic process"/>
    <property type="evidence" value="ECO:0007669"/>
    <property type="project" value="InterPro"/>
</dbReference>
<dbReference type="PANTHER" id="PTHR15186:SF3">
    <property type="entry name" value="BCL2_ADENOVIRUS E1B 19 KDA PROTEIN-INTERACTING PROTEIN 3-LIKE"/>
    <property type="match status" value="1"/>
</dbReference>
<comment type="subcellular location">
    <subcellularLocation>
        <location evidence="1">Membrane</location>
        <topology evidence="1">Single-pass membrane protein</topology>
    </subcellularLocation>
    <subcellularLocation>
        <location evidence="2">Mitochondrion membrane</location>
    </subcellularLocation>
</comment>